<feature type="domain" description="Periplasmic binding protein" evidence="2">
    <location>
        <begin position="35"/>
        <end position="293"/>
    </location>
</feature>
<dbReference type="InterPro" id="IPR025997">
    <property type="entry name" value="SBP_2_dom"/>
</dbReference>
<reference evidence="3" key="1">
    <citation type="submission" date="2019-08" db="EMBL/GenBank/DDBJ databases">
        <authorList>
            <person name="Kucharzyk K."/>
            <person name="Murdoch R.W."/>
            <person name="Higgins S."/>
            <person name="Loffler F."/>
        </authorList>
    </citation>
    <scope>NUCLEOTIDE SEQUENCE</scope>
</reference>
<dbReference type="InterPro" id="IPR050555">
    <property type="entry name" value="Bact_Solute-Bind_Prot2"/>
</dbReference>
<dbReference type="AlphaFoldDB" id="A0A644XUF4"/>
<name>A0A644XUF4_9ZZZZ</name>
<dbReference type="PANTHER" id="PTHR30036">
    <property type="entry name" value="D-XYLOSE-BINDING PERIPLASMIC PROTEIN"/>
    <property type="match status" value="1"/>
</dbReference>
<comment type="caution">
    <text evidence="3">The sequence shown here is derived from an EMBL/GenBank/DDBJ whole genome shotgun (WGS) entry which is preliminary data.</text>
</comment>
<comment type="subcellular location">
    <subcellularLocation>
        <location evidence="1">Cell envelope</location>
    </subcellularLocation>
</comment>
<dbReference type="EMBL" id="VSSQ01003171">
    <property type="protein sequence ID" value="MPM19408.1"/>
    <property type="molecule type" value="Genomic_DNA"/>
</dbReference>
<organism evidence="3">
    <name type="scientific">bioreactor metagenome</name>
    <dbReference type="NCBI Taxonomy" id="1076179"/>
    <lineage>
        <taxon>unclassified sequences</taxon>
        <taxon>metagenomes</taxon>
        <taxon>ecological metagenomes</taxon>
    </lineage>
</organism>
<dbReference type="InterPro" id="IPR028082">
    <property type="entry name" value="Peripla_BP_I"/>
</dbReference>
<dbReference type="GO" id="GO:0030246">
    <property type="term" value="F:carbohydrate binding"/>
    <property type="evidence" value="ECO:0007669"/>
    <property type="project" value="TreeGrafter"/>
</dbReference>
<sequence>MKRALLFVLIASLVFTGLFAQGTKEAAAVKGDKEIVILVKSMGNGFFDAVFKGSQEAAGEIGGIKTTYMGPPQATAEGQIEIIETLIAQRVDGIAISANDSDALIPVTKKAMAAGIKVISFDSGINVGGRIVDLLPSNAELIGRQQIQLAAELTNYTGDIAVLSASAQATNQNLWIDWMKQEIKDAKYSKMKLVEVVYGDDAPDKSYREAVSLMQKYPNLKAIICPTTVGLLATAQAVKDAGKTGVVEVTGLGLPSEMKGYILDGTCRQMALWNPIDLGYTSTYILNALIDGTNNGAVGDVIPAGRMNSVKVEKDGLIYMSTPYVFNKDNIEQFAAIF</sequence>
<dbReference type="GO" id="GO:0015762">
    <property type="term" value="P:rhamnose transmembrane transport"/>
    <property type="evidence" value="ECO:0007669"/>
    <property type="project" value="InterPro"/>
</dbReference>
<protein>
    <submittedName>
        <fullName evidence="3">Autoinducer 2-binding protein LsrB</fullName>
    </submittedName>
</protein>
<evidence type="ECO:0000256" key="1">
    <source>
        <dbReference type="ARBA" id="ARBA00004196"/>
    </source>
</evidence>
<accession>A0A644XUF4</accession>
<dbReference type="InterPro" id="IPR013459">
    <property type="entry name" value="RhaS"/>
</dbReference>
<dbReference type="SUPFAM" id="SSF53822">
    <property type="entry name" value="Periplasmic binding protein-like I"/>
    <property type="match status" value="1"/>
</dbReference>
<dbReference type="NCBIfam" id="TIGR02637">
    <property type="entry name" value="RhaS"/>
    <property type="match status" value="1"/>
</dbReference>
<gene>
    <name evidence="3" type="primary">lsrB_4</name>
    <name evidence="3" type="ORF">SDC9_65831</name>
</gene>
<proteinExistence type="predicted"/>
<dbReference type="Gene3D" id="3.40.50.2300">
    <property type="match status" value="2"/>
</dbReference>
<dbReference type="GO" id="GO:0030288">
    <property type="term" value="C:outer membrane-bounded periplasmic space"/>
    <property type="evidence" value="ECO:0007669"/>
    <property type="project" value="TreeGrafter"/>
</dbReference>
<dbReference type="CDD" id="cd20000">
    <property type="entry name" value="PBP1_ABC_rhamnose"/>
    <property type="match status" value="1"/>
</dbReference>
<dbReference type="PANTHER" id="PTHR30036:SF8">
    <property type="entry name" value="ABC-TYPE SUGAR TRANSPORT SYSTEM PERIPLASMIC COMPONENT-LIKE PROTEIN"/>
    <property type="match status" value="1"/>
</dbReference>
<evidence type="ECO:0000259" key="2">
    <source>
        <dbReference type="Pfam" id="PF13407"/>
    </source>
</evidence>
<evidence type="ECO:0000313" key="3">
    <source>
        <dbReference type="EMBL" id="MPM19408.1"/>
    </source>
</evidence>
<dbReference type="Pfam" id="PF13407">
    <property type="entry name" value="Peripla_BP_4"/>
    <property type="match status" value="1"/>
</dbReference>